<dbReference type="SUPFAM" id="SSF56300">
    <property type="entry name" value="Metallo-dependent phosphatases"/>
    <property type="match status" value="1"/>
</dbReference>
<dbReference type="PANTHER" id="PTHR11124">
    <property type="entry name" value="VACUOLAR SORTING PROTEIN VPS29"/>
    <property type="match status" value="1"/>
</dbReference>
<dbReference type="NCBIfam" id="TIGR00040">
    <property type="entry name" value="yfcE"/>
    <property type="match status" value="1"/>
</dbReference>
<keyword evidence="2" id="KW-0479">Metal-binding</keyword>
<dbReference type="EC" id="3.1.4.-" evidence="2"/>
<evidence type="ECO:0000256" key="1">
    <source>
        <dbReference type="ARBA" id="ARBA00008950"/>
    </source>
</evidence>
<evidence type="ECO:0000313" key="4">
    <source>
        <dbReference type="EMBL" id="SFF70404.1"/>
    </source>
</evidence>
<evidence type="ECO:0000256" key="2">
    <source>
        <dbReference type="RuleBase" id="RU362039"/>
    </source>
</evidence>
<feature type="domain" description="Calcineurin-like phosphoesterase" evidence="3">
    <location>
        <begin position="1"/>
        <end position="148"/>
    </location>
</feature>
<accession>A0A1I2KTT0</accession>
<sequence length="166" mass="18590">MRVVIVSDTHIPKRAKRLPSALIRGLERADAILHAGDWVDEAVIEELEAYAPVYGVAGNCDPPELRRRLGERRIVRLGGYRIGLVHGEGRKGTTLERAFAAFAGEPLHLLVFGHTHLPYKGRHGNTLVFNPGSPTDRRRSPRFSYGVALLGKRGIRVRHVWFSSRE</sequence>
<dbReference type="Pfam" id="PF12850">
    <property type="entry name" value="Metallophos_2"/>
    <property type="match status" value="1"/>
</dbReference>
<dbReference type="Proteomes" id="UP000198661">
    <property type="component" value="Unassembled WGS sequence"/>
</dbReference>
<dbReference type="InterPro" id="IPR029052">
    <property type="entry name" value="Metallo-depent_PP-like"/>
</dbReference>
<keyword evidence="5" id="KW-1185">Reference proteome</keyword>
<dbReference type="GO" id="GO:0046872">
    <property type="term" value="F:metal ion binding"/>
    <property type="evidence" value="ECO:0007669"/>
    <property type="project" value="UniProtKB-KW"/>
</dbReference>
<organism evidence="4 5">
    <name type="scientific">Planifilum fulgidum</name>
    <dbReference type="NCBI Taxonomy" id="201973"/>
    <lineage>
        <taxon>Bacteria</taxon>
        <taxon>Bacillati</taxon>
        <taxon>Bacillota</taxon>
        <taxon>Bacilli</taxon>
        <taxon>Bacillales</taxon>
        <taxon>Thermoactinomycetaceae</taxon>
        <taxon>Planifilum</taxon>
    </lineage>
</organism>
<dbReference type="InterPro" id="IPR024654">
    <property type="entry name" value="Calcineurin-like_PHP_lpxH"/>
</dbReference>
<protein>
    <recommendedName>
        <fullName evidence="2">Phosphoesterase</fullName>
        <ecNumber evidence="2">3.1.4.-</ecNumber>
    </recommendedName>
</protein>
<reference evidence="5" key="1">
    <citation type="submission" date="2016-10" db="EMBL/GenBank/DDBJ databases">
        <authorList>
            <person name="Varghese N."/>
            <person name="Submissions S."/>
        </authorList>
    </citation>
    <scope>NUCLEOTIDE SEQUENCE [LARGE SCALE GENOMIC DNA]</scope>
    <source>
        <strain evidence="5">DSM 44945</strain>
    </source>
</reference>
<evidence type="ECO:0000259" key="3">
    <source>
        <dbReference type="Pfam" id="PF12850"/>
    </source>
</evidence>
<dbReference type="GO" id="GO:0016787">
    <property type="term" value="F:hydrolase activity"/>
    <property type="evidence" value="ECO:0007669"/>
    <property type="project" value="UniProtKB-UniRule"/>
</dbReference>
<dbReference type="OrthoDB" id="9800565at2"/>
<dbReference type="EMBL" id="FOOK01000003">
    <property type="protein sequence ID" value="SFF70404.1"/>
    <property type="molecule type" value="Genomic_DNA"/>
</dbReference>
<dbReference type="Gene3D" id="3.60.21.10">
    <property type="match status" value="1"/>
</dbReference>
<dbReference type="InterPro" id="IPR000979">
    <property type="entry name" value="Phosphodiesterase_MJ0936/Vps29"/>
</dbReference>
<gene>
    <name evidence="4" type="ORF">SAMN04488025_10339</name>
</gene>
<dbReference type="STRING" id="201973.SAMN04488025_10339"/>
<proteinExistence type="inferred from homology"/>
<name>A0A1I2KTT0_9BACL</name>
<comment type="cofactor">
    <cofactor evidence="2">
        <name>a divalent metal cation</name>
        <dbReference type="ChEBI" id="CHEBI:60240"/>
    </cofactor>
</comment>
<evidence type="ECO:0000313" key="5">
    <source>
        <dbReference type="Proteomes" id="UP000198661"/>
    </source>
</evidence>
<comment type="similarity">
    <text evidence="1 2">Belongs to the metallophosphoesterase superfamily. YfcE family.</text>
</comment>
<dbReference type="AlphaFoldDB" id="A0A1I2KTT0"/>